<dbReference type="GO" id="GO:0004180">
    <property type="term" value="F:carboxypeptidase activity"/>
    <property type="evidence" value="ECO:0007669"/>
    <property type="project" value="UniProtKB-KW"/>
</dbReference>
<evidence type="ECO:0000259" key="3">
    <source>
        <dbReference type="Pfam" id="PF25183"/>
    </source>
</evidence>
<feature type="domain" description="TonB-dependent transporter Oar-like beta-barrel" evidence="3">
    <location>
        <begin position="239"/>
        <end position="955"/>
    </location>
</feature>
<accession>A0A936F010</accession>
<evidence type="ECO:0000313" key="4">
    <source>
        <dbReference type="EMBL" id="MBK8571230.1"/>
    </source>
</evidence>
<feature type="compositionally biased region" description="Polar residues" evidence="1">
    <location>
        <begin position="469"/>
        <end position="484"/>
    </location>
</feature>
<proteinExistence type="predicted"/>
<dbReference type="SUPFAM" id="SSF56935">
    <property type="entry name" value="Porins"/>
    <property type="match status" value="1"/>
</dbReference>
<reference evidence="4 5" key="1">
    <citation type="submission" date="2020-10" db="EMBL/GenBank/DDBJ databases">
        <title>Connecting structure to function with the recovery of over 1000 high-quality activated sludge metagenome-assembled genomes encoding full-length rRNA genes using long-read sequencing.</title>
        <authorList>
            <person name="Singleton C.M."/>
            <person name="Petriglieri F."/>
            <person name="Kristensen J.M."/>
            <person name="Kirkegaard R.H."/>
            <person name="Michaelsen T.Y."/>
            <person name="Andersen M.H."/>
            <person name="Karst S.M."/>
            <person name="Dueholm M.S."/>
            <person name="Nielsen P.H."/>
            <person name="Albertsen M."/>
        </authorList>
    </citation>
    <scope>NUCLEOTIDE SEQUENCE [LARGE SCALE GENOMIC DNA]</scope>
    <source>
        <strain evidence="4">OdNE_18-Q3-R46-58_MAXAC.008</strain>
    </source>
</reference>
<dbReference type="InterPro" id="IPR008969">
    <property type="entry name" value="CarboxyPept-like_regulatory"/>
</dbReference>
<comment type="caution">
    <text evidence="4">The sequence shown here is derived from an EMBL/GenBank/DDBJ whole genome shotgun (WGS) entry which is preliminary data.</text>
</comment>
<dbReference type="EMBL" id="JADKCH010000001">
    <property type="protein sequence ID" value="MBK8571230.1"/>
    <property type="molecule type" value="Genomic_DNA"/>
</dbReference>
<dbReference type="SUPFAM" id="SSF49464">
    <property type="entry name" value="Carboxypeptidase regulatory domain-like"/>
    <property type="match status" value="1"/>
</dbReference>
<evidence type="ECO:0000256" key="2">
    <source>
        <dbReference type="SAM" id="SignalP"/>
    </source>
</evidence>
<name>A0A936F010_9BACT</name>
<organism evidence="4 5">
    <name type="scientific">Candidatus Geothrix odensensis</name>
    <dbReference type="NCBI Taxonomy" id="2954440"/>
    <lineage>
        <taxon>Bacteria</taxon>
        <taxon>Pseudomonadati</taxon>
        <taxon>Acidobacteriota</taxon>
        <taxon>Holophagae</taxon>
        <taxon>Holophagales</taxon>
        <taxon>Holophagaceae</taxon>
        <taxon>Geothrix</taxon>
    </lineage>
</organism>
<sequence>MHFRRPPIAVLTAFALAVVAHAQTSQTSGALRGTVKDRSGKVISGASIRATNLETGAGRTVMSTASGDYTFPLLPSGIYEVLVSAPGFKPVKETIRVTLGNSVTLSPALEASEVGAVVEVVAAAGTVDTRQVSTVTTLEQDLVQSIPLVTRNFTDVAKLAPGVTAGSGSPARLVVEGGRQIFNAIQIDGASNNSAFFNEQRGGVYTPFIFGADTIKELQVVTNGFDAQYAQAGATINAITKGGTNEVTGSALYQLRKTAWTESSDRPPYGGSGAAARTNDSENLNFNIGGPLIKDKLFYFVGVERYTKKITANPIATTTSTAAGMTAADRTTFLASPLGGVITSRSGLTLAQEFGDPGLGIPAHPYPMSNTNTVYFGRVDWVASQNHRFVFRVNFQDMTDTLQNTSASPNNAESNNIPTRVQSISWVLEANNIWTPELYTESRLQLAREARPMTGNAAPGTPAIAIPTSGTNMSFGTKTSTPRESNELTTQFFSATTWAHGDLQIKGGVDFLRVDEDNQFFQNNAGSWRFDTYAGATAWATGTLAAGTPGGITYAGGVSPYNGRIPMKTGTDGFFAQAQYSGLFDKRLTLTAGFRYNKQTFSDNPHPNPNFKGLDQGYGASTTDPRLAFSFDLDGKGRTVIRGGYGVFTSPTPLLLHSNTMTGNGQIITNYSFALNKTNAANLALFNSGLLSATNLLSGTSLRKATDAELAAIATSGLFTAGASPTSLWDPNNKLSQSKKLNLGVEHDLGNNLVVGISGTYVKYEHLQRFENINLGQLDSTGTLIAGGHYNDGYASSNNAWTTATRPGYAVVAGRRVDFGPAATVPGNPVGGFSDVYLVKTDGYGFYRGVSLTAKKTWNDRTGLIANATWSRSQDTGSFERGTYTSASTDFTSELGASQTPNPQDPASNFGYGDSDRRLVANVVFYFPLGQNLDVAIRGLYQSGLPYTAYYSNDLNGDNMANHILAGQSRNDQRQPSYQQFDVRVTRAFKLTKRFQVEAILDIYNILNKPDFFVPAANYKWGTNVATAPSASYGQLSQVDRTKSREVQLGIRLKY</sequence>
<keyword evidence="4" id="KW-0645">Protease</keyword>
<feature type="compositionally biased region" description="Low complexity" evidence="1">
    <location>
        <begin position="454"/>
        <end position="468"/>
    </location>
</feature>
<evidence type="ECO:0000256" key="1">
    <source>
        <dbReference type="SAM" id="MobiDB-lite"/>
    </source>
</evidence>
<evidence type="ECO:0000313" key="5">
    <source>
        <dbReference type="Proteomes" id="UP000709959"/>
    </source>
</evidence>
<feature type="domain" description="TonB-dependent transporter Oar-like beta-barrel" evidence="3">
    <location>
        <begin position="969"/>
        <end position="1048"/>
    </location>
</feature>
<gene>
    <name evidence="4" type="ORF">IPN91_01035</name>
</gene>
<dbReference type="InterPro" id="IPR057601">
    <property type="entry name" value="Oar-like_b-barrel"/>
</dbReference>
<dbReference type="Pfam" id="PF13620">
    <property type="entry name" value="CarboxypepD_reg"/>
    <property type="match status" value="1"/>
</dbReference>
<keyword evidence="4" id="KW-0121">Carboxypeptidase</keyword>
<protein>
    <submittedName>
        <fullName evidence="4">Carboxypeptidase regulatory-like domain-containing protein</fullName>
    </submittedName>
</protein>
<dbReference type="Pfam" id="PF25183">
    <property type="entry name" value="OMP_b-brl_4"/>
    <property type="match status" value="2"/>
</dbReference>
<dbReference type="Gene3D" id="2.60.40.1120">
    <property type="entry name" value="Carboxypeptidase-like, regulatory domain"/>
    <property type="match status" value="1"/>
</dbReference>
<feature type="region of interest" description="Disordered" evidence="1">
    <location>
        <begin position="454"/>
        <end position="484"/>
    </location>
</feature>
<feature type="chain" id="PRO_5037348144" evidence="2">
    <location>
        <begin position="23"/>
        <end position="1055"/>
    </location>
</feature>
<dbReference type="Proteomes" id="UP000709959">
    <property type="component" value="Unassembled WGS sequence"/>
</dbReference>
<feature type="signal peptide" evidence="2">
    <location>
        <begin position="1"/>
        <end position="22"/>
    </location>
</feature>
<keyword evidence="4" id="KW-0378">Hydrolase</keyword>
<dbReference type="AlphaFoldDB" id="A0A936F010"/>
<keyword evidence="2" id="KW-0732">Signal</keyword>